<dbReference type="PANTHER" id="PTHR42834">
    <property type="entry name" value="ENDONUCLEASE/EXONUCLEASE/PHOSPHATASE FAMILY PROTEIN (AFU_ORTHOLOGUE AFUA_3G09210)"/>
    <property type="match status" value="1"/>
</dbReference>
<evidence type="ECO:0000313" key="3">
    <source>
        <dbReference type="Proteomes" id="UP000005580"/>
    </source>
</evidence>
<keyword evidence="2" id="KW-0255">Endonuclease</keyword>
<dbReference type="GO" id="GO:0004519">
    <property type="term" value="F:endonuclease activity"/>
    <property type="evidence" value="ECO:0007669"/>
    <property type="project" value="UniProtKB-KW"/>
</dbReference>
<dbReference type="PANTHER" id="PTHR42834:SF1">
    <property type="entry name" value="ENDONUCLEASE_EXONUCLEASE_PHOSPHATASE FAMILY PROTEIN (AFU_ORTHOLOGUE AFUA_3G09210)"/>
    <property type="match status" value="1"/>
</dbReference>
<dbReference type="GO" id="GO:0004527">
    <property type="term" value="F:exonuclease activity"/>
    <property type="evidence" value="ECO:0007669"/>
    <property type="project" value="UniProtKB-KW"/>
</dbReference>
<dbReference type="AlphaFoldDB" id="E7RP64"/>
<keyword evidence="2" id="KW-0540">Nuclease</keyword>
<dbReference type="Gene3D" id="3.60.10.10">
    <property type="entry name" value="Endonuclease/exonuclease/phosphatase"/>
    <property type="match status" value="1"/>
</dbReference>
<keyword evidence="2" id="KW-0378">Hydrolase</keyword>
<comment type="caution">
    <text evidence="2">The sequence shown here is derived from an EMBL/GenBank/DDBJ whole genome shotgun (WGS) entry which is preliminary data.</text>
</comment>
<organism evidence="2 3">
    <name type="scientific">Hoylesella oralis ATCC 33269</name>
    <dbReference type="NCBI Taxonomy" id="873533"/>
    <lineage>
        <taxon>Bacteria</taxon>
        <taxon>Pseudomonadati</taxon>
        <taxon>Bacteroidota</taxon>
        <taxon>Bacteroidia</taxon>
        <taxon>Bacteroidales</taxon>
        <taxon>Prevotellaceae</taxon>
        <taxon>Hoylesella</taxon>
    </lineage>
</organism>
<sequence length="317" mass="35815">MILSLLLASVFTFVELNCENLFDCLHDTSKQDEEFMPDSYRHWTRTRYWRKLNHIGQEILSCGEDTSGWSLPDMVALCEVENDSVMHDLTMRSLLRKAGYRYIMTSSPDLRGIDVALMYSPFSFSLLNHHSIRVAPMKDMRPTRDILYASGVVLSGDTLHVFVVHAPSRAGGEAATRPFRMLVARRLGAAVDSIRRLSPRAKVIVAGDFNDYSDSRSIDYVCKRGLINVSEGAKGSHGAKGTYRYKGEWGSLDHILADEDLADSLVECRIHDAPFLLTDDKTYGGKQPFRTYIGPKYQQGFSDHLPLVARFRIGHCR</sequence>
<accession>E7RP64</accession>
<dbReference type="STRING" id="28134.SAMN05444288_1795"/>
<dbReference type="SUPFAM" id="SSF56219">
    <property type="entry name" value="DNase I-like"/>
    <property type="match status" value="1"/>
</dbReference>
<evidence type="ECO:0000313" key="2">
    <source>
        <dbReference type="EMBL" id="EFZ37507.1"/>
    </source>
</evidence>
<dbReference type="Proteomes" id="UP000005580">
    <property type="component" value="Unassembled WGS sequence"/>
</dbReference>
<dbReference type="eggNOG" id="COG2374">
    <property type="taxonomic scope" value="Bacteria"/>
</dbReference>
<dbReference type="RefSeq" id="WP_004368190.1">
    <property type="nucleotide sequence ID" value="NZ_GL833116.1"/>
</dbReference>
<feature type="domain" description="Endonuclease/exonuclease/phosphatase" evidence="1">
    <location>
        <begin position="16"/>
        <end position="308"/>
    </location>
</feature>
<dbReference type="InterPro" id="IPR036691">
    <property type="entry name" value="Endo/exonu/phosph_ase_sf"/>
</dbReference>
<reference evidence="2" key="1">
    <citation type="submission" date="2011-01" db="EMBL/GenBank/DDBJ databases">
        <authorList>
            <person name="Muzny D."/>
            <person name="Qin X."/>
            <person name="Buhay C."/>
            <person name="Dugan-Rocha S."/>
            <person name="Ding Y."/>
            <person name="Chen G."/>
            <person name="Hawes A."/>
            <person name="Holder M."/>
            <person name="Jhangiani S."/>
            <person name="Johnson A."/>
            <person name="Khan Z."/>
            <person name="Li Z."/>
            <person name="Liu W."/>
            <person name="Liu X."/>
            <person name="Perez L."/>
            <person name="Shen H."/>
            <person name="Wang Q."/>
            <person name="Watt J."/>
            <person name="Xi L."/>
            <person name="Xin Y."/>
            <person name="Zhou J."/>
            <person name="Deng J."/>
            <person name="Jiang H."/>
            <person name="Liu Y."/>
            <person name="Qu J."/>
            <person name="Song X.-Z."/>
            <person name="Zhang L."/>
            <person name="Villasana D."/>
            <person name="Johnson A."/>
            <person name="Liu J."/>
            <person name="Liyanage D."/>
            <person name="Lorensuhewa L."/>
            <person name="Robinson T."/>
            <person name="Song A."/>
            <person name="Song B.-B."/>
            <person name="Dinh H."/>
            <person name="Thornton R."/>
            <person name="Coyle M."/>
            <person name="Francisco L."/>
            <person name="Jackson L."/>
            <person name="Javaid M."/>
            <person name="Korchina V."/>
            <person name="Kovar C."/>
            <person name="Mata R."/>
            <person name="Mathew T."/>
            <person name="Ngo R."/>
            <person name="Nguyen L."/>
            <person name="Nguyen N."/>
            <person name="Okwuonu G."/>
            <person name="Ongeri F."/>
            <person name="Pham C."/>
            <person name="Simmons D."/>
            <person name="Wilczek-Boney K."/>
            <person name="Hale W."/>
            <person name="Jakkamsetti A."/>
            <person name="Pham P."/>
            <person name="Ruth R."/>
            <person name="San Lucas F."/>
            <person name="Warren J."/>
            <person name="Zhang J."/>
            <person name="Zhao Z."/>
            <person name="Zhou C."/>
            <person name="Zhu D."/>
            <person name="Lee S."/>
            <person name="Bess C."/>
            <person name="Blankenburg K."/>
            <person name="Forbes L."/>
            <person name="Fu Q."/>
            <person name="Gubbala S."/>
            <person name="Hirani K."/>
            <person name="Jayaseelan J.C."/>
            <person name="Lara F."/>
            <person name="Munidasa M."/>
            <person name="Palculict T."/>
            <person name="Patil S."/>
            <person name="Pu L.-L."/>
            <person name="Saada N."/>
            <person name="Tang L."/>
            <person name="Weissenberger G."/>
            <person name="Zhu Y."/>
            <person name="Hemphill L."/>
            <person name="Shang Y."/>
            <person name="Youmans B."/>
            <person name="Ayvaz T."/>
            <person name="Ross M."/>
            <person name="Santibanez J."/>
            <person name="Aqrawi P."/>
            <person name="Gross S."/>
            <person name="Joshi V."/>
            <person name="Fowler G."/>
            <person name="Nazareth L."/>
            <person name="Reid J."/>
            <person name="Worley K."/>
            <person name="Petrosino J."/>
            <person name="Highlander S."/>
            <person name="Gibbs R."/>
        </authorList>
    </citation>
    <scope>NUCLEOTIDE SEQUENCE [LARGE SCALE GENOMIC DNA]</scope>
    <source>
        <strain evidence="2">ATCC 33269</strain>
    </source>
</reference>
<evidence type="ECO:0000259" key="1">
    <source>
        <dbReference type="Pfam" id="PF19580"/>
    </source>
</evidence>
<protein>
    <submittedName>
        <fullName evidence="2">Endonuclease/exonuclease/phosphatase family protein</fullName>
    </submittedName>
</protein>
<keyword evidence="3" id="KW-1185">Reference proteome</keyword>
<dbReference type="InterPro" id="IPR005135">
    <property type="entry name" value="Endo/exonuclease/phosphatase"/>
</dbReference>
<name>E7RP64_9BACT</name>
<gene>
    <name evidence="2" type="ORF">HMPREF0663_10965</name>
</gene>
<dbReference type="EMBL" id="AEPE02000003">
    <property type="protein sequence ID" value="EFZ37507.1"/>
    <property type="molecule type" value="Genomic_DNA"/>
</dbReference>
<dbReference type="Pfam" id="PF19580">
    <property type="entry name" value="Exo_endo_phos_3"/>
    <property type="match status" value="1"/>
</dbReference>
<dbReference type="HOGENOM" id="CLU_058239_1_0_10"/>
<proteinExistence type="predicted"/>